<organism evidence="2">
    <name type="scientific">Ixodes ricinus</name>
    <name type="common">Common tick</name>
    <name type="synonym">Acarus ricinus</name>
    <dbReference type="NCBI Taxonomy" id="34613"/>
    <lineage>
        <taxon>Eukaryota</taxon>
        <taxon>Metazoa</taxon>
        <taxon>Ecdysozoa</taxon>
        <taxon>Arthropoda</taxon>
        <taxon>Chelicerata</taxon>
        <taxon>Arachnida</taxon>
        <taxon>Acari</taxon>
        <taxon>Parasitiformes</taxon>
        <taxon>Ixodida</taxon>
        <taxon>Ixodoidea</taxon>
        <taxon>Ixodidae</taxon>
        <taxon>Ixodinae</taxon>
        <taxon>Ixodes</taxon>
    </lineage>
</organism>
<keyword evidence="1" id="KW-0732">Signal</keyword>
<sequence>MKAAFIMITLTAMIAIGESLTFRRWSASDQEELQQSIRTACIDPLNLTPEESAAMEKLWELQQSDTARARHVIYVQLAYSLSFLLKESEEDFEKVLGRVTPNQAVVHSLKPKILMFVVCASDETMKALNLQR</sequence>
<protein>
    <submittedName>
        <fullName evidence="2">Putative conserved secreted protein</fullName>
    </submittedName>
</protein>
<evidence type="ECO:0000256" key="1">
    <source>
        <dbReference type="SAM" id="SignalP"/>
    </source>
</evidence>
<feature type="chain" id="PRO_5025596653" evidence="1">
    <location>
        <begin position="20"/>
        <end position="132"/>
    </location>
</feature>
<feature type="signal peptide" evidence="1">
    <location>
        <begin position="1"/>
        <end position="19"/>
    </location>
</feature>
<reference evidence="2" key="1">
    <citation type="submission" date="2019-12" db="EMBL/GenBank/DDBJ databases">
        <title>An insight into the sialome of adult female Ixodes ricinus ticks feeding for 6 days.</title>
        <authorList>
            <person name="Perner J."/>
            <person name="Ribeiro J.M.C."/>
        </authorList>
    </citation>
    <scope>NUCLEOTIDE SEQUENCE</scope>
    <source>
        <strain evidence="2">Semi-engorged</strain>
        <tissue evidence="2">Salivary glands</tissue>
    </source>
</reference>
<dbReference type="EMBL" id="GIFC01010263">
    <property type="protein sequence ID" value="MXU92346.1"/>
    <property type="molecule type" value="Transcribed_RNA"/>
</dbReference>
<accession>A0A6B0URP7</accession>
<evidence type="ECO:0000313" key="2">
    <source>
        <dbReference type="EMBL" id="MXU92346.1"/>
    </source>
</evidence>
<dbReference type="AlphaFoldDB" id="A0A6B0URP7"/>
<name>A0A6B0URP7_IXORI</name>
<proteinExistence type="predicted"/>